<dbReference type="OrthoDB" id="5377981at2"/>
<evidence type="ECO:0000313" key="4">
    <source>
        <dbReference type="Proteomes" id="UP000001964"/>
    </source>
</evidence>
<organism evidence="3 4">
    <name type="scientific">Maricaulis maris (strain MCS10)</name>
    <name type="common">Caulobacter maris</name>
    <dbReference type="NCBI Taxonomy" id="394221"/>
    <lineage>
        <taxon>Bacteria</taxon>
        <taxon>Pseudomonadati</taxon>
        <taxon>Pseudomonadota</taxon>
        <taxon>Alphaproteobacteria</taxon>
        <taxon>Maricaulales</taxon>
        <taxon>Maricaulaceae</taxon>
        <taxon>Maricaulis</taxon>
    </lineage>
</organism>
<proteinExistence type="predicted"/>
<dbReference type="InterPro" id="IPR050491">
    <property type="entry name" value="AmpC-like"/>
</dbReference>
<evidence type="ECO:0000259" key="2">
    <source>
        <dbReference type="Pfam" id="PF00144"/>
    </source>
</evidence>
<evidence type="ECO:0000256" key="1">
    <source>
        <dbReference type="SAM" id="SignalP"/>
    </source>
</evidence>
<dbReference type="InterPro" id="IPR012338">
    <property type="entry name" value="Beta-lactam/transpept-like"/>
</dbReference>
<feature type="signal peptide" evidence="1">
    <location>
        <begin position="1"/>
        <end position="19"/>
    </location>
</feature>
<dbReference type="Pfam" id="PF00144">
    <property type="entry name" value="Beta-lactamase"/>
    <property type="match status" value="1"/>
</dbReference>
<accession>Q0AQY1</accession>
<reference evidence="3 4" key="1">
    <citation type="submission" date="2006-08" db="EMBL/GenBank/DDBJ databases">
        <title>Complete sequence of Maricaulis maris MCS10.</title>
        <authorList>
            <consortium name="US DOE Joint Genome Institute"/>
            <person name="Copeland A."/>
            <person name="Lucas S."/>
            <person name="Lapidus A."/>
            <person name="Barry K."/>
            <person name="Detter J.C."/>
            <person name="Glavina del Rio T."/>
            <person name="Hammon N."/>
            <person name="Israni S."/>
            <person name="Dalin E."/>
            <person name="Tice H."/>
            <person name="Pitluck S."/>
            <person name="Saunders E."/>
            <person name="Brettin T."/>
            <person name="Bruce D."/>
            <person name="Han C."/>
            <person name="Tapia R."/>
            <person name="Gilna P."/>
            <person name="Schmutz J."/>
            <person name="Larimer F."/>
            <person name="Land M."/>
            <person name="Hauser L."/>
            <person name="Kyrpides N."/>
            <person name="Mikhailova N."/>
            <person name="Viollier P."/>
            <person name="Stephens C."/>
            <person name="Richardson P."/>
        </authorList>
    </citation>
    <scope>NUCLEOTIDE SEQUENCE [LARGE SCALE GENOMIC DNA]</scope>
    <source>
        <strain evidence="3 4">MCS10</strain>
    </source>
</reference>
<dbReference type="InterPro" id="IPR001466">
    <property type="entry name" value="Beta-lactam-related"/>
</dbReference>
<keyword evidence="1" id="KW-0732">Signal</keyword>
<dbReference type="AlphaFoldDB" id="Q0AQY1"/>
<name>Q0AQY1_MARMM</name>
<evidence type="ECO:0000313" key="3">
    <source>
        <dbReference type="EMBL" id="ABI65306.1"/>
    </source>
</evidence>
<feature type="domain" description="Beta-lactamase-related" evidence="2">
    <location>
        <begin position="32"/>
        <end position="344"/>
    </location>
</feature>
<feature type="chain" id="PRO_5004168377" evidence="1">
    <location>
        <begin position="20"/>
        <end position="367"/>
    </location>
</feature>
<dbReference type="PANTHER" id="PTHR46825">
    <property type="entry name" value="D-ALANYL-D-ALANINE-CARBOXYPEPTIDASE/ENDOPEPTIDASE AMPH"/>
    <property type="match status" value="1"/>
</dbReference>
<dbReference type="eggNOG" id="COG1680">
    <property type="taxonomic scope" value="Bacteria"/>
</dbReference>
<dbReference type="KEGG" id="mmr:Mmar10_1013"/>
<dbReference type="PANTHER" id="PTHR46825:SF7">
    <property type="entry name" value="D-ALANYL-D-ALANINE CARBOXYPEPTIDASE"/>
    <property type="match status" value="1"/>
</dbReference>
<dbReference type="Gene3D" id="3.40.710.10">
    <property type="entry name" value="DD-peptidase/beta-lactamase superfamily"/>
    <property type="match status" value="1"/>
</dbReference>
<gene>
    <name evidence="3" type="ordered locus">Mmar10_1013</name>
</gene>
<dbReference type="SUPFAM" id="SSF56601">
    <property type="entry name" value="beta-lactamase/transpeptidase-like"/>
    <property type="match status" value="1"/>
</dbReference>
<sequence precursor="true">MRHLISGLLATLISTAAYAQSDPETVLRTRIDAAIADELAPGLSASLLLPDGTRLDHQAGLADRRHNAPVEPETRFLSGSVGKTITALVAVQLAEEGVLDLDAPVETWLSGRDWWPALANHDGMTLRHLLNHSAGVPDYLEDLDFFLAGLTRGQRGFTPDDTVGFVAGDGAEGPLGQHFSYSDTDYILVGLVIEAATGETFYALAQDRIIAPLGLSRTEPLRGRDFARLANGHRRGWFGLAPTARDGRLSQNLDHEWTAGGWVTTPQDLVTLYSALGAGGMFEAEGRIMRADYNAFEPGGPSGYGLGIYVRVTGEGHYRIAHGGDFGGYRSAVLHDSATGLTVASQGNAKNFEAPGFNFELWQALSQ</sequence>
<dbReference type="RefSeq" id="WP_011642953.1">
    <property type="nucleotide sequence ID" value="NC_008347.1"/>
</dbReference>
<dbReference type="STRING" id="394221.Mmar10_1013"/>
<dbReference type="Proteomes" id="UP000001964">
    <property type="component" value="Chromosome"/>
</dbReference>
<dbReference type="HOGENOM" id="CLU_020027_2_1_5"/>
<protein>
    <submittedName>
        <fullName evidence="3">Beta-lactamase</fullName>
    </submittedName>
</protein>
<dbReference type="EMBL" id="CP000449">
    <property type="protein sequence ID" value="ABI65306.1"/>
    <property type="molecule type" value="Genomic_DNA"/>
</dbReference>
<keyword evidence="4" id="KW-1185">Reference proteome</keyword>